<sequence>MKTLEFTIKSHTNEYNFPECEGPNMAYKVSLIQVQDLTDDEGNDYYLQTYQVTIDPGKENILGKGDALGHYFREHLLPDFIQKVSTPCYDDEFYDYRPDYVNMVRQYVDQFGIMNQDRFFFKKFLSNLNQALRLIKAGWDTPED</sequence>
<proteinExistence type="predicted"/>
<reference evidence="1" key="1">
    <citation type="journal article" date="2021" name="Proc. Natl. Acad. Sci. U.S.A.">
        <title>A Catalog of Tens of Thousands of Viruses from Human Metagenomes Reveals Hidden Associations with Chronic Diseases.</title>
        <authorList>
            <person name="Tisza M.J."/>
            <person name="Buck C.B."/>
        </authorList>
    </citation>
    <scope>NUCLEOTIDE SEQUENCE</scope>
    <source>
        <strain evidence="1">Ctx322</strain>
    </source>
</reference>
<accession>A0A8S5NAU4</accession>
<dbReference type="EMBL" id="BK015115">
    <property type="protein sequence ID" value="DAD91511.1"/>
    <property type="molecule type" value="Genomic_DNA"/>
</dbReference>
<protein>
    <submittedName>
        <fullName evidence="1">Uncharacterized protein</fullName>
    </submittedName>
</protein>
<name>A0A8S5NAU4_9CAUD</name>
<evidence type="ECO:0000313" key="1">
    <source>
        <dbReference type="EMBL" id="DAD91511.1"/>
    </source>
</evidence>
<organism evidence="1">
    <name type="scientific">Myoviridae sp. ctx322</name>
    <dbReference type="NCBI Taxonomy" id="2826711"/>
    <lineage>
        <taxon>Viruses</taxon>
        <taxon>Duplodnaviria</taxon>
        <taxon>Heunggongvirae</taxon>
        <taxon>Uroviricota</taxon>
        <taxon>Caudoviricetes</taxon>
    </lineage>
</organism>